<reference evidence="2 3" key="1">
    <citation type="submission" date="2024-05" db="EMBL/GenBank/DDBJ databases">
        <title>A draft genome resource for the thread blight pathogen Marasmius tenuissimus strain MS-2.</title>
        <authorList>
            <person name="Yulfo-Soto G.E."/>
            <person name="Baruah I.K."/>
            <person name="Amoako-Attah I."/>
            <person name="Bukari Y."/>
            <person name="Meinhardt L.W."/>
            <person name="Bailey B.A."/>
            <person name="Cohen S.P."/>
        </authorList>
    </citation>
    <scope>NUCLEOTIDE SEQUENCE [LARGE SCALE GENOMIC DNA]</scope>
    <source>
        <strain evidence="2 3">MS-2</strain>
    </source>
</reference>
<feature type="compositionally biased region" description="Basic and acidic residues" evidence="1">
    <location>
        <begin position="31"/>
        <end position="40"/>
    </location>
</feature>
<organism evidence="2 3">
    <name type="scientific">Marasmius tenuissimus</name>
    <dbReference type="NCBI Taxonomy" id="585030"/>
    <lineage>
        <taxon>Eukaryota</taxon>
        <taxon>Fungi</taxon>
        <taxon>Dikarya</taxon>
        <taxon>Basidiomycota</taxon>
        <taxon>Agaricomycotina</taxon>
        <taxon>Agaricomycetes</taxon>
        <taxon>Agaricomycetidae</taxon>
        <taxon>Agaricales</taxon>
        <taxon>Marasmiineae</taxon>
        <taxon>Marasmiaceae</taxon>
        <taxon>Marasmius</taxon>
    </lineage>
</organism>
<protein>
    <submittedName>
        <fullName evidence="2">Uncharacterized protein</fullName>
    </submittedName>
</protein>
<feature type="region of interest" description="Disordered" evidence="1">
    <location>
        <begin position="1"/>
        <end position="40"/>
    </location>
</feature>
<proteinExistence type="predicted"/>
<keyword evidence="3" id="KW-1185">Reference proteome</keyword>
<accession>A0ABR2ZAT8</accession>
<evidence type="ECO:0000256" key="1">
    <source>
        <dbReference type="SAM" id="MobiDB-lite"/>
    </source>
</evidence>
<name>A0ABR2ZAT8_9AGAR</name>
<dbReference type="Proteomes" id="UP001437256">
    <property type="component" value="Unassembled WGS sequence"/>
</dbReference>
<feature type="compositionally biased region" description="Basic and acidic residues" evidence="1">
    <location>
        <begin position="1"/>
        <end position="18"/>
    </location>
</feature>
<comment type="caution">
    <text evidence="2">The sequence shown here is derived from an EMBL/GenBank/DDBJ whole genome shotgun (WGS) entry which is preliminary data.</text>
</comment>
<evidence type="ECO:0000313" key="2">
    <source>
        <dbReference type="EMBL" id="KAL0058354.1"/>
    </source>
</evidence>
<gene>
    <name evidence="2" type="ORF">AAF712_014973</name>
</gene>
<sequence>MVEFRNELHDPKGFDRNGDNGVSNLGGEGRGAVRTDDPVPATRDIRADVEQSAPLSPPDYDLYGLPPVIRVGLGPSECSLLTSSGGYCGSDSDPMNAFPNSTATSALHLVSSFTGGKNNNNFFWGTQNIHKGRDMNLNTGTRTMVVNSAFNDFLQFLIIESDCLQDYMNSANEEDDEDDDEEDKPFSEKMLKIQIRAFNRQRSKINETELQKIDGQEYLDRWQRVSRIPLPMRTIETHSTPCLDGH</sequence>
<evidence type="ECO:0000313" key="3">
    <source>
        <dbReference type="Proteomes" id="UP001437256"/>
    </source>
</evidence>
<dbReference type="EMBL" id="JBBXMP010000327">
    <property type="protein sequence ID" value="KAL0058354.1"/>
    <property type="molecule type" value="Genomic_DNA"/>
</dbReference>